<evidence type="ECO:0008006" key="3">
    <source>
        <dbReference type="Google" id="ProtNLM"/>
    </source>
</evidence>
<keyword evidence="2" id="KW-1185">Reference proteome</keyword>
<evidence type="ECO:0000313" key="2">
    <source>
        <dbReference type="Proteomes" id="UP000294543"/>
    </source>
</evidence>
<gene>
    <name evidence="1" type="ORF">E1294_48885</name>
</gene>
<accession>A0A4R4VQS4</accession>
<dbReference type="SUPFAM" id="SSF51679">
    <property type="entry name" value="Bacterial luciferase-like"/>
    <property type="match status" value="1"/>
</dbReference>
<dbReference type="GO" id="GO:0016705">
    <property type="term" value="F:oxidoreductase activity, acting on paired donors, with incorporation or reduction of molecular oxygen"/>
    <property type="evidence" value="ECO:0007669"/>
    <property type="project" value="InterPro"/>
</dbReference>
<protein>
    <recommendedName>
        <fullName evidence="3">LLM class flavin-dependent oxidoreductase</fullName>
    </recommendedName>
</protein>
<dbReference type="AlphaFoldDB" id="A0A4R4VQS4"/>
<organism evidence="1 2">
    <name type="scientific">Nonomuraea diastatica</name>
    <dbReference type="NCBI Taxonomy" id="1848329"/>
    <lineage>
        <taxon>Bacteria</taxon>
        <taxon>Bacillati</taxon>
        <taxon>Actinomycetota</taxon>
        <taxon>Actinomycetes</taxon>
        <taxon>Streptosporangiales</taxon>
        <taxon>Streptosporangiaceae</taxon>
        <taxon>Nonomuraea</taxon>
    </lineage>
</organism>
<name>A0A4R4VQS4_9ACTN</name>
<dbReference type="Proteomes" id="UP000294543">
    <property type="component" value="Unassembled WGS sequence"/>
</dbReference>
<dbReference type="OrthoDB" id="7903015at2"/>
<evidence type="ECO:0000313" key="1">
    <source>
        <dbReference type="EMBL" id="TDD06407.1"/>
    </source>
</evidence>
<reference evidence="1 2" key="1">
    <citation type="submission" date="2019-03" db="EMBL/GenBank/DDBJ databases">
        <title>Draft genome sequences of novel Actinobacteria.</title>
        <authorList>
            <person name="Sahin N."/>
            <person name="Ay H."/>
            <person name="Saygin H."/>
        </authorList>
    </citation>
    <scope>NUCLEOTIDE SEQUENCE [LARGE SCALE GENOMIC DNA]</scope>
    <source>
        <strain evidence="1 2">KC712</strain>
    </source>
</reference>
<sequence length="90" mass="10092">MPRWLGPGLAGYVPVDDRPRPTRNIPAYADLLTRIHPVGSAGHCAETLQRTAEKTGIDHFIVMVEGLGEHRRTLENIRRFGDEVLPLLPR</sequence>
<dbReference type="InterPro" id="IPR036661">
    <property type="entry name" value="Luciferase-like_sf"/>
</dbReference>
<dbReference type="EMBL" id="SMKP01000278">
    <property type="protein sequence ID" value="TDD06407.1"/>
    <property type="molecule type" value="Genomic_DNA"/>
</dbReference>
<dbReference type="Gene3D" id="3.20.20.30">
    <property type="entry name" value="Luciferase-like domain"/>
    <property type="match status" value="1"/>
</dbReference>
<proteinExistence type="predicted"/>
<comment type="caution">
    <text evidence="1">The sequence shown here is derived from an EMBL/GenBank/DDBJ whole genome shotgun (WGS) entry which is preliminary data.</text>
</comment>